<feature type="domain" description="DUF403" evidence="1">
    <location>
        <begin position="523"/>
        <end position="836"/>
    </location>
</feature>
<comment type="caution">
    <text evidence="3">The sequence shown here is derived from an EMBL/GenBank/DDBJ whole genome shotgun (WGS) entry which is preliminary data.</text>
</comment>
<evidence type="ECO:0000313" key="4">
    <source>
        <dbReference type="Proteomes" id="UP000019140"/>
    </source>
</evidence>
<protein>
    <submittedName>
        <fullName evidence="3">Uncharacterized protein</fullName>
    </submittedName>
</protein>
<proteinExistence type="predicted"/>
<reference evidence="3 4" key="1">
    <citation type="journal article" date="2014" name="Nature">
        <title>An environmental bacterial taxon with a large and distinct metabolic repertoire.</title>
        <authorList>
            <person name="Wilson M.C."/>
            <person name="Mori T."/>
            <person name="Ruckert C."/>
            <person name="Uria A.R."/>
            <person name="Helf M.J."/>
            <person name="Takada K."/>
            <person name="Gernert C."/>
            <person name="Steffens U.A."/>
            <person name="Heycke N."/>
            <person name="Schmitt S."/>
            <person name="Rinke C."/>
            <person name="Helfrich E.J."/>
            <person name="Brachmann A.O."/>
            <person name="Gurgui C."/>
            <person name="Wakimoto T."/>
            <person name="Kracht M."/>
            <person name="Crusemann M."/>
            <person name="Hentschel U."/>
            <person name="Abe I."/>
            <person name="Matsunaga S."/>
            <person name="Kalinowski J."/>
            <person name="Takeyama H."/>
            <person name="Piel J."/>
        </authorList>
    </citation>
    <scope>NUCLEOTIDE SEQUENCE [LARGE SCALE GENOMIC DNA]</scope>
    <source>
        <strain evidence="4">TSY2</strain>
    </source>
</reference>
<evidence type="ECO:0000313" key="3">
    <source>
        <dbReference type="EMBL" id="ETX08959.1"/>
    </source>
</evidence>
<dbReference type="InterPro" id="IPR007296">
    <property type="entry name" value="DUF403"/>
</dbReference>
<keyword evidence="4" id="KW-1185">Reference proteome</keyword>
<dbReference type="InterPro" id="IPR051680">
    <property type="entry name" value="ATP-dep_Glu-Cys_Ligase-2"/>
</dbReference>
<dbReference type="InterPro" id="IPR025841">
    <property type="entry name" value="CP_ATPgrasp_2"/>
</dbReference>
<evidence type="ECO:0000259" key="2">
    <source>
        <dbReference type="Pfam" id="PF14403"/>
    </source>
</evidence>
<name>W4MF33_9BACT</name>
<accession>W4MF33</accession>
<dbReference type="Gene3D" id="3.30.1490.270">
    <property type="match status" value="1"/>
</dbReference>
<gene>
    <name evidence="3" type="ORF">ETSY2_02310</name>
</gene>
<organism evidence="3 4">
    <name type="scientific">Candidatus Entotheonella gemina</name>
    <dbReference type="NCBI Taxonomy" id="1429439"/>
    <lineage>
        <taxon>Bacteria</taxon>
        <taxon>Pseudomonadati</taxon>
        <taxon>Nitrospinota/Tectimicrobiota group</taxon>
        <taxon>Candidatus Tectimicrobiota</taxon>
        <taxon>Candidatus Entotheonellia</taxon>
        <taxon>Candidatus Entotheonellales</taxon>
        <taxon>Candidatus Entotheonellaceae</taxon>
        <taxon>Candidatus Entotheonella</taxon>
    </lineage>
</organism>
<dbReference type="EMBL" id="AZHX01000089">
    <property type="protein sequence ID" value="ETX08959.1"/>
    <property type="molecule type" value="Genomic_DNA"/>
</dbReference>
<sequence length="854" mass="95062">MTTQDTRPHASGGMSNGQGLFDAYTVSDRAYDEAFTATGKRRPHWDAVVPFLETLGSNGLARSWEQARRMIHENGVTFNVYGDPQGMDRPWELDAIPWVLPEAEWQHLEAALEQRARLLNAILADVYGSQTLLEQGMLPPELVFAHPGFLRPCHGLPVPNNCYLHVYAVDLGRAPDGRWWVLADRTQSPAGAGYALENRLILSSVLSDLFRDCQVQRFAPFFIALRQTLMALAPRHRDNPRIVLLTPGPSDESYFEHAYLARYLGYTLVEGADLTVRDQTVFLKTLAGLQPVDVILRRLDDAFCDPLELDQESILGTAGLLQAVRAGNVVMANALGSGWLENPALMPLLPALSRHILGEELALPSVHTWWCGHDADREYVLSHMEDLILAPCMPTNPREVVFGVRLSAAERGQLRQHIQARPYAYTAQARVTLSRLPAWDSESVRPQRTVLRAYVVATGDGYTVMPGGLARVTPANEQPFVSMQGDNRSKDTWVLSTSPTEMITLLPSSDQPLALRRSGYEFPSRAADNLFWMGRYAERTEGLVRFLRAVMLRLAGEAKPGGIEALPALLKALAATWEGLGMVEGSNDLYEDAVLAAMCDMDSPNSVRASLQSLRRGLALVRDYMTLEAWHIVSQLEENFTRFSISGQLHVGETLELLHQTIMTLSAFNGLGSENMIRGPEWRFLDMGRRIERATHSTSLLRSALVEIEGPESAVLEALLEIGDSSITYRTRYLTRLQCGAVLDLLIADDTNPRAVLYQLNALADHVENLPQDQSKPELSPAQRLAIAMRTHVRLAIMDDLAQIARSGKRLHLDKFLSQLSQDLPALSNTITHHYLSHAESTRHLSRQWSRTGS</sequence>
<dbReference type="PANTHER" id="PTHR34595">
    <property type="entry name" value="BLR5612 PROTEIN"/>
    <property type="match status" value="1"/>
</dbReference>
<dbReference type="PATRIC" id="fig|1429439.4.peg.403"/>
<dbReference type="PANTHER" id="PTHR34595:SF2">
    <property type="entry name" value="BLR2978 PROTEIN"/>
    <property type="match status" value="1"/>
</dbReference>
<dbReference type="HOGENOM" id="CLU_013951_0_0_7"/>
<dbReference type="AlphaFoldDB" id="W4MF33"/>
<evidence type="ECO:0000259" key="1">
    <source>
        <dbReference type="Pfam" id="PF04168"/>
    </source>
</evidence>
<dbReference type="Gene3D" id="3.40.50.11290">
    <property type="match status" value="1"/>
</dbReference>
<dbReference type="Pfam" id="PF04168">
    <property type="entry name" value="Alpha-E"/>
    <property type="match status" value="1"/>
</dbReference>
<feature type="domain" description="Circularly permuted ATP-grasp type 2" evidence="2">
    <location>
        <begin position="97"/>
        <end position="472"/>
    </location>
</feature>
<dbReference type="Proteomes" id="UP000019140">
    <property type="component" value="Unassembled WGS sequence"/>
</dbReference>
<dbReference type="Pfam" id="PF14403">
    <property type="entry name" value="CP_ATPgrasp_2"/>
    <property type="match status" value="1"/>
</dbReference>
<dbReference type="SUPFAM" id="SSF56059">
    <property type="entry name" value="Glutathione synthetase ATP-binding domain-like"/>
    <property type="match status" value="1"/>
</dbReference>